<keyword evidence="2" id="KW-1185">Reference proteome</keyword>
<dbReference type="CDD" id="cd00580">
    <property type="entry name" value="CHMI"/>
    <property type="match status" value="1"/>
</dbReference>
<dbReference type="PANTHER" id="PTHR37950">
    <property type="entry name" value="4-HYDROXYPHENYLACETATE CATABOLISM PROTEIN"/>
    <property type="match status" value="1"/>
</dbReference>
<dbReference type="SUPFAM" id="SSF55331">
    <property type="entry name" value="Tautomerase/MIF"/>
    <property type="match status" value="1"/>
</dbReference>
<protein>
    <submittedName>
        <fullName evidence="1">5-carboxymethyl-2-hydroxymuconate isomerase</fullName>
    </submittedName>
</protein>
<dbReference type="InterPro" id="IPR004220">
    <property type="entry name" value="5-COMe_2-OHmuconate_Isoase"/>
</dbReference>
<proteinExistence type="predicted"/>
<dbReference type="Gene3D" id="3.30.429.10">
    <property type="entry name" value="Macrophage Migration Inhibitory Factor"/>
    <property type="match status" value="1"/>
</dbReference>
<name>A0A0F4QT15_9GAMM</name>
<sequence>MPHLIIEHSENLNIPIAQLIQAVHQGAERTQLFDPATIKTRAIAYANYQLGGPHQGFIHVQAHIIAGRSLAQKQLLSDTLLNALHSVCGDEPLNLSVHPYDLEPEIYRKN</sequence>
<dbReference type="PATRIC" id="fig|43658.5.peg.1521"/>
<dbReference type="Proteomes" id="UP000033452">
    <property type="component" value="Unassembled WGS sequence"/>
</dbReference>
<evidence type="ECO:0000313" key="2">
    <source>
        <dbReference type="Proteomes" id="UP000033452"/>
    </source>
</evidence>
<dbReference type="PANTHER" id="PTHR37950:SF1">
    <property type="entry name" value="4-HYDROXYPHENYLACETATE CATABOLISM PROTEIN"/>
    <property type="match status" value="1"/>
</dbReference>
<evidence type="ECO:0000313" key="1">
    <source>
        <dbReference type="EMBL" id="KJZ10469.1"/>
    </source>
</evidence>
<dbReference type="Pfam" id="PF02962">
    <property type="entry name" value="CHMI"/>
    <property type="match status" value="1"/>
</dbReference>
<dbReference type="GO" id="GO:0008704">
    <property type="term" value="F:5-carboxymethyl-2-hydroxymuconate delta-isomerase activity"/>
    <property type="evidence" value="ECO:0007669"/>
    <property type="project" value="InterPro"/>
</dbReference>
<reference evidence="1 2" key="1">
    <citation type="journal article" date="2015" name="BMC Genomics">
        <title>Genome mining reveals unlocked bioactive potential of marine Gram-negative bacteria.</title>
        <authorList>
            <person name="Machado H."/>
            <person name="Sonnenschein E.C."/>
            <person name="Melchiorsen J."/>
            <person name="Gram L."/>
        </authorList>
    </citation>
    <scope>NUCLEOTIDE SEQUENCE [LARGE SCALE GENOMIC DNA]</scope>
    <source>
        <strain evidence="1 2">S2471</strain>
    </source>
</reference>
<gene>
    <name evidence="1" type="ORF">TW77_07210</name>
</gene>
<dbReference type="AlphaFoldDB" id="A0A0F4QT15"/>
<dbReference type="InterPro" id="IPR014347">
    <property type="entry name" value="Tautomerase/MIF_sf"/>
</dbReference>
<dbReference type="RefSeq" id="WP_046004303.1">
    <property type="nucleotide sequence ID" value="NZ_JXYA01000015.1"/>
</dbReference>
<dbReference type="EMBL" id="JXYA01000015">
    <property type="protein sequence ID" value="KJZ10469.1"/>
    <property type="molecule type" value="Genomic_DNA"/>
</dbReference>
<accession>A0A0F4QT15</accession>
<keyword evidence="1" id="KW-0413">Isomerase</keyword>
<dbReference type="OrthoDB" id="9814215at2"/>
<comment type="caution">
    <text evidence="1">The sequence shown here is derived from an EMBL/GenBank/DDBJ whole genome shotgun (WGS) entry which is preliminary data.</text>
</comment>
<organism evidence="1 2">
    <name type="scientific">Pseudoalteromonas rubra</name>
    <dbReference type="NCBI Taxonomy" id="43658"/>
    <lineage>
        <taxon>Bacteria</taxon>
        <taxon>Pseudomonadati</taxon>
        <taxon>Pseudomonadota</taxon>
        <taxon>Gammaproteobacteria</taxon>
        <taxon>Alteromonadales</taxon>
        <taxon>Pseudoalteromonadaceae</taxon>
        <taxon>Pseudoalteromonas</taxon>
    </lineage>
</organism>